<dbReference type="HOGENOM" id="CLU_000445_114_51_10"/>
<dbReference type="Pfam" id="PF08448">
    <property type="entry name" value="PAS_4"/>
    <property type="match status" value="1"/>
</dbReference>
<protein>
    <recommendedName>
        <fullName evidence="2">histidine kinase</fullName>
        <ecNumber evidence="2">2.7.13.3</ecNumber>
    </recommendedName>
</protein>
<dbReference type="Gene3D" id="3.40.50.2300">
    <property type="match status" value="1"/>
</dbReference>
<dbReference type="Pfam" id="PF00072">
    <property type="entry name" value="Response_reg"/>
    <property type="match status" value="1"/>
</dbReference>
<feature type="domain" description="PAS" evidence="9">
    <location>
        <begin position="127"/>
        <end position="198"/>
    </location>
</feature>
<evidence type="ECO:0000256" key="5">
    <source>
        <dbReference type="ARBA" id="ARBA00022777"/>
    </source>
</evidence>
<keyword evidence="11" id="KW-1185">Reference proteome</keyword>
<evidence type="ECO:0000256" key="4">
    <source>
        <dbReference type="ARBA" id="ARBA00022679"/>
    </source>
</evidence>
<dbReference type="SUPFAM" id="SSF52172">
    <property type="entry name" value="CheY-like"/>
    <property type="match status" value="1"/>
</dbReference>
<dbReference type="GO" id="GO:0000155">
    <property type="term" value="F:phosphorelay sensor kinase activity"/>
    <property type="evidence" value="ECO:0007669"/>
    <property type="project" value="InterPro"/>
</dbReference>
<dbReference type="PANTHER" id="PTHR43065:SF42">
    <property type="entry name" value="TWO-COMPONENT SENSOR PPRA"/>
    <property type="match status" value="1"/>
</dbReference>
<dbReference type="InterPro" id="IPR013656">
    <property type="entry name" value="PAS_4"/>
</dbReference>
<dbReference type="InterPro" id="IPR005467">
    <property type="entry name" value="His_kinase_dom"/>
</dbReference>
<evidence type="ECO:0000256" key="6">
    <source>
        <dbReference type="PROSITE-ProRule" id="PRU00169"/>
    </source>
</evidence>
<evidence type="ECO:0000259" key="8">
    <source>
        <dbReference type="PROSITE" id="PS50110"/>
    </source>
</evidence>
<evidence type="ECO:0000256" key="1">
    <source>
        <dbReference type="ARBA" id="ARBA00000085"/>
    </source>
</evidence>
<organism evidence="10 11">
    <name type="scientific">Pelodictyon phaeoclathratiforme (strain DSM 5477 / BU-1)</name>
    <dbReference type="NCBI Taxonomy" id="324925"/>
    <lineage>
        <taxon>Bacteria</taxon>
        <taxon>Pseudomonadati</taxon>
        <taxon>Chlorobiota</taxon>
        <taxon>Chlorobiia</taxon>
        <taxon>Chlorobiales</taxon>
        <taxon>Chlorobiaceae</taxon>
        <taxon>Chlorobium/Pelodictyon group</taxon>
        <taxon>Pelodictyon</taxon>
    </lineage>
</organism>
<dbReference type="Gene3D" id="3.30.565.10">
    <property type="entry name" value="Histidine kinase-like ATPase, C-terminal domain"/>
    <property type="match status" value="1"/>
</dbReference>
<dbReference type="InterPro" id="IPR001789">
    <property type="entry name" value="Sig_transdc_resp-reg_receiver"/>
</dbReference>
<dbReference type="eggNOG" id="COG3829">
    <property type="taxonomic scope" value="Bacteria"/>
</dbReference>
<dbReference type="InterPro" id="IPR003661">
    <property type="entry name" value="HisK_dim/P_dom"/>
</dbReference>
<feature type="modified residue" description="4-aspartylphosphate" evidence="6">
    <location>
        <position position="858"/>
    </location>
</feature>
<proteinExistence type="predicted"/>
<dbReference type="InterPro" id="IPR003594">
    <property type="entry name" value="HATPase_dom"/>
</dbReference>
<dbReference type="eggNOG" id="COG4191">
    <property type="taxonomic scope" value="Bacteria"/>
</dbReference>
<keyword evidence="5 10" id="KW-0418">Kinase</keyword>
<dbReference type="SMART" id="SM00387">
    <property type="entry name" value="HATPase_c"/>
    <property type="match status" value="1"/>
</dbReference>
<dbReference type="PROSITE" id="PS50109">
    <property type="entry name" value="HIS_KIN"/>
    <property type="match status" value="1"/>
</dbReference>
<dbReference type="KEGG" id="pph:Ppha_1154"/>
<name>B4SGL6_PELPB</name>
<feature type="domain" description="Histidine kinase" evidence="7">
    <location>
        <begin position="561"/>
        <end position="785"/>
    </location>
</feature>
<evidence type="ECO:0000256" key="2">
    <source>
        <dbReference type="ARBA" id="ARBA00012438"/>
    </source>
</evidence>
<dbReference type="eggNOG" id="COG2204">
    <property type="taxonomic scope" value="Bacteria"/>
</dbReference>
<dbReference type="eggNOG" id="COG2202">
    <property type="taxonomic scope" value="Bacteria"/>
</dbReference>
<dbReference type="SMART" id="SM00086">
    <property type="entry name" value="PAC"/>
    <property type="match status" value="3"/>
</dbReference>
<dbReference type="PANTHER" id="PTHR43065">
    <property type="entry name" value="SENSOR HISTIDINE KINASE"/>
    <property type="match status" value="1"/>
</dbReference>
<dbReference type="SMART" id="SM00091">
    <property type="entry name" value="PAS"/>
    <property type="match status" value="3"/>
</dbReference>
<evidence type="ECO:0000259" key="9">
    <source>
        <dbReference type="PROSITE" id="PS50112"/>
    </source>
</evidence>
<dbReference type="InterPro" id="IPR000014">
    <property type="entry name" value="PAS"/>
</dbReference>
<dbReference type="SMART" id="SM00388">
    <property type="entry name" value="HisKA"/>
    <property type="match status" value="1"/>
</dbReference>
<dbReference type="InterPro" id="IPR029016">
    <property type="entry name" value="GAF-like_dom_sf"/>
</dbReference>
<dbReference type="Pfam" id="PF13185">
    <property type="entry name" value="GAF_2"/>
    <property type="match status" value="1"/>
</dbReference>
<dbReference type="RefSeq" id="WP_012507921.1">
    <property type="nucleotide sequence ID" value="NC_011060.1"/>
</dbReference>
<keyword evidence="4" id="KW-0808">Transferase</keyword>
<gene>
    <name evidence="10" type="ordered locus">Ppha_1154</name>
</gene>
<dbReference type="OrthoDB" id="9783713at2"/>
<dbReference type="Gene3D" id="3.30.450.40">
    <property type="match status" value="1"/>
</dbReference>
<dbReference type="AlphaFoldDB" id="B4SGL6"/>
<dbReference type="SMART" id="SM00448">
    <property type="entry name" value="REC"/>
    <property type="match status" value="1"/>
</dbReference>
<dbReference type="InterPro" id="IPR036890">
    <property type="entry name" value="HATPase_C_sf"/>
</dbReference>
<dbReference type="InterPro" id="IPR004358">
    <property type="entry name" value="Sig_transdc_His_kin-like_C"/>
</dbReference>
<dbReference type="STRING" id="324925.Ppha_1154"/>
<dbReference type="InterPro" id="IPR035965">
    <property type="entry name" value="PAS-like_dom_sf"/>
</dbReference>
<evidence type="ECO:0000313" key="10">
    <source>
        <dbReference type="EMBL" id="ACF43429.1"/>
    </source>
</evidence>
<feature type="domain" description="PAS" evidence="9">
    <location>
        <begin position="14"/>
        <end position="76"/>
    </location>
</feature>
<dbReference type="PRINTS" id="PR00344">
    <property type="entry name" value="BCTRLSENSOR"/>
</dbReference>
<dbReference type="SUPFAM" id="SSF55785">
    <property type="entry name" value="PYP-like sensor domain (PAS domain)"/>
    <property type="match status" value="3"/>
</dbReference>
<dbReference type="Pfam" id="PF02518">
    <property type="entry name" value="HATPase_c"/>
    <property type="match status" value="1"/>
</dbReference>
<evidence type="ECO:0000259" key="7">
    <source>
        <dbReference type="PROSITE" id="PS50109"/>
    </source>
</evidence>
<dbReference type="SUPFAM" id="SSF55781">
    <property type="entry name" value="GAF domain-like"/>
    <property type="match status" value="1"/>
</dbReference>
<dbReference type="Pfam" id="PF13426">
    <property type="entry name" value="PAS_9"/>
    <property type="match status" value="1"/>
</dbReference>
<dbReference type="EMBL" id="CP001110">
    <property type="protein sequence ID" value="ACF43429.1"/>
    <property type="molecule type" value="Genomic_DNA"/>
</dbReference>
<dbReference type="SUPFAM" id="SSF55874">
    <property type="entry name" value="ATPase domain of HSP90 chaperone/DNA topoisomerase II/histidine kinase"/>
    <property type="match status" value="1"/>
</dbReference>
<sequence length="925" mass="104633">MTVEPYQRATPAWFESFPESVLIIDTEGTILDANETFASRFQKRVHECIGTNMYSLLAPELASRRKEKADEAICTARQISWEDERNNRILRNTIYPTLSSEGQVTQLLIIIQDVTELKLRELSLKNEQTFSKTIIDTIPGTFYILDANGQYVGWNSYQREQIAGKTEQEMGSFHAIETIHPDDQHVVAESMRDILTLGTEVTGEGRVLLRGGPEYRWLIMTGKRFIIDDKPFIVGMGIDITERKQTEKALQENEERFRKLFESHSAIQLILDPDNGNIVDANQAAEDFYGWSIEELKKMHLHDINALPADEVNKIMKKWLASKQLNFSFRHLRANGSIRDVEIFANKIEITGKAFIYCIIHDINQRKHFEALSAFRLHLIEMAETQSVETLLLTAINEAERQTNSALGFCHFIENITPSRTIQVMSSNMQKNKHIVSEVGQSHHPSVNNAEFWADIMREKKAVINNSYDRNKYQDNLPQSHPVIRRTLVVPMLQGDRIIAILVVVNKPSDYDDDDIRWVTMLASIAWDIVAKKLVDEEREKLQCQLQQFQKMEVVGQLAGGIAHDFNNMMAVILGHTEMTMELLEPALPIYANLEIIHKAASHSADLTHQLLAFARKQTVMSKILKINSVVEEMLPMLRRLIGENISLVWIPEKRPIKVKIDPAQIDQILANLCINARHAIAGSGKITIETSLVTIDQTDGTTIPPYLAPGDYVTLAVSDNGSGIEKKDLPHIFEPFFTTKEVGKGTGMGLSTVYGIVKQNNGSIECESNPGKGTCFRISFPLFNDSADPVESEQQAEPEKKRGTETILIVEDEPDILKLCKLMLESRGYKVLPTTTPSDAIKMIKQYKGNINLLLTDVIMPEMNGNELSRKLQSIRPDLKTLFMSGYATDIVSNHKMIDTGTHFIQKPFSLNALIKAVRESLNH</sequence>
<feature type="domain" description="PAS" evidence="9">
    <location>
        <begin position="253"/>
        <end position="296"/>
    </location>
</feature>
<dbReference type="InterPro" id="IPR001610">
    <property type="entry name" value="PAC"/>
</dbReference>
<reference evidence="10 11" key="1">
    <citation type="submission" date="2008-06" db="EMBL/GenBank/DDBJ databases">
        <title>Complete sequence of Pelodictyon phaeoclathratiforme BU-1.</title>
        <authorList>
            <consortium name="US DOE Joint Genome Institute"/>
            <person name="Lucas S."/>
            <person name="Copeland A."/>
            <person name="Lapidus A."/>
            <person name="Glavina del Rio T."/>
            <person name="Dalin E."/>
            <person name="Tice H."/>
            <person name="Bruce D."/>
            <person name="Goodwin L."/>
            <person name="Pitluck S."/>
            <person name="Schmutz J."/>
            <person name="Larimer F."/>
            <person name="Land M."/>
            <person name="Hauser L."/>
            <person name="Kyrpides N."/>
            <person name="Mikhailova N."/>
            <person name="Liu Z."/>
            <person name="Li T."/>
            <person name="Zhao F."/>
            <person name="Overmann J."/>
            <person name="Bryant D.A."/>
            <person name="Richardson P."/>
        </authorList>
    </citation>
    <scope>NUCLEOTIDE SEQUENCE [LARGE SCALE GENOMIC DNA]</scope>
    <source>
        <strain evidence="11">DSM 5477 / BU-1</strain>
    </source>
</reference>
<comment type="catalytic activity">
    <reaction evidence="1">
        <text>ATP + protein L-histidine = ADP + protein N-phospho-L-histidine.</text>
        <dbReference type="EC" id="2.7.13.3"/>
    </reaction>
</comment>
<dbReference type="PROSITE" id="PS50112">
    <property type="entry name" value="PAS"/>
    <property type="match status" value="3"/>
</dbReference>
<dbReference type="SUPFAM" id="SSF47384">
    <property type="entry name" value="Homodimeric domain of signal transducing histidine kinase"/>
    <property type="match status" value="1"/>
</dbReference>
<evidence type="ECO:0000313" key="11">
    <source>
        <dbReference type="Proteomes" id="UP000002724"/>
    </source>
</evidence>
<dbReference type="EC" id="2.7.13.3" evidence="2"/>
<feature type="domain" description="Response regulatory" evidence="8">
    <location>
        <begin position="807"/>
        <end position="923"/>
    </location>
</feature>
<dbReference type="Gene3D" id="1.10.287.130">
    <property type="match status" value="1"/>
</dbReference>
<dbReference type="PROSITE" id="PS50110">
    <property type="entry name" value="RESPONSE_REGULATORY"/>
    <property type="match status" value="1"/>
</dbReference>
<accession>B4SGL6</accession>
<dbReference type="InterPro" id="IPR036097">
    <property type="entry name" value="HisK_dim/P_sf"/>
</dbReference>
<evidence type="ECO:0000256" key="3">
    <source>
        <dbReference type="ARBA" id="ARBA00022553"/>
    </source>
</evidence>
<dbReference type="InterPro" id="IPR003018">
    <property type="entry name" value="GAF"/>
</dbReference>
<keyword evidence="3 6" id="KW-0597">Phosphoprotein</keyword>
<dbReference type="Proteomes" id="UP000002724">
    <property type="component" value="Chromosome"/>
</dbReference>
<dbReference type="CDD" id="cd00082">
    <property type="entry name" value="HisKA"/>
    <property type="match status" value="1"/>
</dbReference>
<dbReference type="CDD" id="cd00130">
    <property type="entry name" value="PAS"/>
    <property type="match status" value="2"/>
</dbReference>
<dbReference type="NCBIfam" id="TIGR00229">
    <property type="entry name" value="sensory_box"/>
    <property type="match status" value="3"/>
</dbReference>
<dbReference type="Gene3D" id="3.30.450.20">
    <property type="entry name" value="PAS domain"/>
    <property type="match status" value="3"/>
</dbReference>
<dbReference type="InterPro" id="IPR011006">
    <property type="entry name" value="CheY-like_superfamily"/>
</dbReference>